<organism evidence="7">
    <name type="scientific">marine sediment metagenome</name>
    <dbReference type="NCBI Taxonomy" id="412755"/>
    <lineage>
        <taxon>unclassified sequences</taxon>
        <taxon>metagenomes</taxon>
        <taxon>ecological metagenomes</taxon>
    </lineage>
</organism>
<dbReference type="GO" id="GO:0009279">
    <property type="term" value="C:cell outer membrane"/>
    <property type="evidence" value="ECO:0007669"/>
    <property type="project" value="UniProtKB-SubCell"/>
</dbReference>
<reference evidence="7" key="1">
    <citation type="journal article" date="2015" name="Nature">
        <title>Complex archaea that bridge the gap between prokaryotes and eukaryotes.</title>
        <authorList>
            <person name="Spang A."/>
            <person name="Saw J.H."/>
            <person name="Jorgensen S.L."/>
            <person name="Zaremba-Niedzwiedzka K."/>
            <person name="Martijn J."/>
            <person name="Lind A.E."/>
            <person name="van Eijk R."/>
            <person name="Schleper C."/>
            <person name="Guy L."/>
            <person name="Ettema T.J."/>
        </authorList>
    </citation>
    <scope>NUCLEOTIDE SEQUENCE</scope>
</reference>
<evidence type="ECO:0000256" key="3">
    <source>
        <dbReference type="ARBA" id="ARBA00023136"/>
    </source>
</evidence>
<protein>
    <recommendedName>
        <fullName evidence="8">RagB/SusD domain-containing protein</fullName>
    </recommendedName>
</protein>
<dbReference type="Gene3D" id="1.25.40.390">
    <property type="match status" value="1"/>
</dbReference>
<evidence type="ECO:0000256" key="4">
    <source>
        <dbReference type="ARBA" id="ARBA00023237"/>
    </source>
</evidence>
<dbReference type="EMBL" id="LAZR01000044">
    <property type="protein sequence ID" value="KKN99832.1"/>
    <property type="molecule type" value="Genomic_DNA"/>
</dbReference>
<comment type="caution">
    <text evidence="7">The sequence shown here is derived from an EMBL/GenBank/DDBJ whole genome shotgun (WGS) entry which is preliminary data.</text>
</comment>
<gene>
    <name evidence="7" type="ORF">LCGC14_0132530</name>
</gene>
<keyword evidence="3" id="KW-0472">Membrane</keyword>
<dbReference type="InterPro" id="IPR033985">
    <property type="entry name" value="SusD-like_N"/>
</dbReference>
<keyword evidence="4" id="KW-0998">Cell outer membrane</keyword>
<dbReference type="InterPro" id="IPR012944">
    <property type="entry name" value="SusD_RagB_dom"/>
</dbReference>
<dbReference type="SUPFAM" id="SSF48452">
    <property type="entry name" value="TPR-like"/>
    <property type="match status" value="1"/>
</dbReference>
<dbReference type="PROSITE" id="PS51257">
    <property type="entry name" value="PROKAR_LIPOPROTEIN"/>
    <property type="match status" value="1"/>
</dbReference>
<dbReference type="Pfam" id="PF14322">
    <property type="entry name" value="SusD-like_3"/>
    <property type="match status" value="1"/>
</dbReference>
<dbReference type="AlphaFoldDB" id="A0A0F9VJ59"/>
<evidence type="ECO:0000313" key="7">
    <source>
        <dbReference type="EMBL" id="KKN99832.1"/>
    </source>
</evidence>
<evidence type="ECO:0000259" key="6">
    <source>
        <dbReference type="Pfam" id="PF14322"/>
    </source>
</evidence>
<proteinExistence type="predicted"/>
<comment type="subcellular location">
    <subcellularLocation>
        <location evidence="1">Cell outer membrane</location>
    </subcellularLocation>
</comment>
<evidence type="ECO:0008006" key="8">
    <source>
        <dbReference type="Google" id="ProtNLM"/>
    </source>
</evidence>
<evidence type="ECO:0000256" key="1">
    <source>
        <dbReference type="ARBA" id="ARBA00004442"/>
    </source>
</evidence>
<evidence type="ECO:0000259" key="5">
    <source>
        <dbReference type="Pfam" id="PF07980"/>
    </source>
</evidence>
<dbReference type="InterPro" id="IPR011990">
    <property type="entry name" value="TPR-like_helical_dom_sf"/>
</dbReference>
<feature type="domain" description="RagB/SusD" evidence="5">
    <location>
        <begin position="286"/>
        <end position="592"/>
    </location>
</feature>
<accession>A0A0F9VJ59</accession>
<evidence type="ECO:0000256" key="2">
    <source>
        <dbReference type="ARBA" id="ARBA00022729"/>
    </source>
</evidence>
<keyword evidence="2" id="KW-0732">Signal</keyword>
<sequence length="592" mass="66254">MLIKYIMKKRNWIYISSLITALLFVVACSDEFLDRQPEGQFSEADVATPDGVENLLIGTYNMVPGGGLEGQTWHNDIHSWVFNIASDDALKGTDAGDQPEQSFIEAYDFQSFNVHIRDKWRGLYKGVANANITLTTLAAVEEGISDERRAQVIAEARFLRGLFHFEARKMWRSPVYVDDTNFQLNDLESTKIPNDREIWPLIEADFEAAIAVLPTTQGDVGRPTKWAAKAFLAKAKMYQGWDEAGNANTTKLGEAKVILDDIIDNGPFILMDKFEDNFKVGTRNNTESIFEVQYAISSAADGASNRGIGLAHPYTDPWGCCGFYQASQNLVNAYKTEDGLPMLDTFNDSNVPFETDETTTLSTYAGTLDPRLDHSVGRPGILYKGFKIYQTDFVRDLTYAGPFFSMKHVAEPEAFGQGGWGNLSANNYRIMRLDMIYLWLAEAEVELGDLERARELVNEIRTRAANPAGFVPSATQGAERNDFTIIEGTPAANYDIATYDDAWTDPAVARKAVRFETRLEFALEGHRLFDLQRWGIAAETLNAYIASESQQRSYLQGRSFVEGKNEFFPIPIEAIDRSAIDGQPTLTQDPAY</sequence>
<name>A0A0F9VJ59_9ZZZZ</name>
<feature type="domain" description="SusD-like N-terminal" evidence="6">
    <location>
        <begin position="31"/>
        <end position="234"/>
    </location>
</feature>
<dbReference type="Pfam" id="PF07980">
    <property type="entry name" value="SusD_RagB"/>
    <property type="match status" value="1"/>
</dbReference>